<dbReference type="Pfam" id="PF09588">
    <property type="entry name" value="YqaJ"/>
    <property type="match status" value="1"/>
</dbReference>
<dbReference type="OrthoDB" id="4920438at2"/>
<dbReference type="AlphaFoldDB" id="A0A3E0W7A3"/>
<name>A0A3E0W7A3_9MICO</name>
<sequence>MTLLRVEVILAANRGENEGVTTALTLTFPWEEDEPAAPRPPAHLSRIVADSTNRVAWFRARSRGVTATDAARLTTRKSVENTAYDKLNGNNFGGNAYTDHGRIREPTIAAWVKREHAIEPSTTLFHAHGRPLHLATPDGIGVNTVSGDTELCEIKTTNRAWRSIPRHYLRQVWWQQYVLGAERTLVVWEQHSSFVPVAAEPECRWVDRDDNEIAQLVHLADQLLDLMQRR</sequence>
<dbReference type="InterPro" id="IPR019080">
    <property type="entry name" value="YqaJ_viral_recombinase"/>
</dbReference>
<protein>
    <submittedName>
        <fullName evidence="2">Recombinase</fullName>
    </submittedName>
</protein>
<dbReference type="SUPFAM" id="SSF52980">
    <property type="entry name" value="Restriction endonuclease-like"/>
    <property type="match status" value="1"/>
</dbReference>
<dbReference type="InterPro" id="IPR011335">
    <property type="entry name" value="Restrct_endonuc-II-like"/>
</dbReference>
<accession>A0A3E0W7A3</accession>
<reference evidence="2 3" key="1">
    <citation type="submission" date="2017-04" db="EMBL/GenBank/DDBJ databases">
        <title>Comparative genome analysis of Subtercola boreus.</title>
        <authorList>
            <person name="Cho Y.-J."/>
            <person name="Cho A."/>
            <person name="Kim O.-S."/>
            <person name="Lee J.-I."/>
        </authorList>
    </citation>
    <scope>NUCLEOTIDE SEQUENCE [LARGE SCALE GENOMIC DNA]</scope>
    <source>
        <strain evidence="2 3">P28004</strain>
    </source>
</reference>
<gene>
    <name evidence="2" type="ORF">B7R25_13660</name>
</gene>
<dbReference type="EMBL" id="NBXE01000031">
    <property type="protein sequence ID" value="RFA25421.1"/>
    <property type="molecule type" value="Genomic_DNA"/>
</dbReference>
<feature type="domain" description="YqaJ viral recombinase" evidence="1">
    <location>
        <begin position="57"/>
        <end position="181"/>
    </location>
</feature>
<comment type="caution">
    <text evidence="2">The sequence shown here is derived from an EMBL/GenBank/DDBJ whole genome shotgun (WGS) entry which is preliminary data.</text>
</comment>
<evidence type="ECO:0000313" key="2">
    <source>
        <dbReference type="EMBL" id="RFA25421.1"/>
    </source>
</evidence>
<dbReference type="Proteomes" id="UP000257080">
    <property type="component" value="Unassembled WGS sequence"/>
</dbReference>
<dbReference type="Gene3D" id="3.90.320.10">
    <property type="match status" value="1"/>
</dbReference>
<dbReference type="InterPro" id="IPR011604">
    <property type="entry name" value="PDDEXK-like_dom_sf"/>
</dbReference>
<evidence type="ECO:0000313" key="3">
    <source>
        <dbReference type="Proteomes" id="UP000257080"/>
    </source>
</evidence>
<evidence type="ECO:0000259" key="1">
    <source>
        <dbReference type="Pfam" id="PF09588"/>
    </source>
</evidence>
<proteinExistence type="predicted"/>
<organism evidence="2 3">
    <name type="scientific">Subtercola boreus</name>
    <dbReference type="NCBI Taxonomy" id="120213"/>
    <lineage>
        <taxon>Bacteria</taxon>
        <taxon>Bacillati</taxon>
        <taxon>Actinomycetota</taxon>
        <taxon>Actinomycetes</taxon>
        <taxon>Micrococcales</taxon>
        <taxon>Microbacteriaceae</taxon>
        <taxon>Subtercola</taxon>
    </lineage>
</organism>